<dbReference type="PANTHER" id="PTHR21708:SF30">
    <property type="entry name" value="2-DEHYDROPANTOATE 2-REDUCTASE-RELATED"/>
    <property type="match status" value="1"/>
</dbReference>
<dbReference type="OrthoDB" id="3609at2759"/>
<reference evidence="7 8" key="1">
    <citation type="journal article" date="2013" name="BMC Genomics">
        <title>Genomics-driven discovery of the pneumocandin biosynthetic gene cluster in the fungus Glarea lozoyensis.</title>
        <authorList>
            <person name="Chen L."/>
            <person name="Yue Q."/>
            <person name="Zhang X."/>
            <person name="Xiang M."/>
            <person name="Wang C."/>
            <person name="Li S."/>
            <person name="Che Y."/>
            <person name="Ortiz-Lopez F.J."/>
            <person name="Bills G.F."/>
            <person name="Liu X."/>
            <person name="An Z."/>
        </authorList>
    </citation>
    <scope>NUCLEOTIDE SEQUENCE [LARGE SCALE GENOMIC DNA]</scope>
    <source>
        <strain evidence="8">ATCC 20868 / MF5171</strain>
    </source>
</reference>
<dbReference type="RefSeq" id="XP_008076744.1">
    <property type="nucleotide sequence ID" value="XM_008078553.1"/>
</dbReference>
<accession>S3DVF8</accession>
<name>S3DVF8_GLAL2</name>
<keyword evidence="8" id="KW-1185">Reference proteome</keyword>
<dbReference type="InterPro" id="IPR003710">
    <property type="entry name" value="ApbA"/>
</dbReference>
<organism evidence="7 8">
    <name type="scientific">Glarea lozoyensis (strain ATCC 20868 / MF5171)</name>
    <dbReference type="NCBI Taxonomy" id="1116229"/>
    <lineage>
        <taxon>Eukaryota</taxon>
        <taxon>Fungi</taxon>
        <taxon>Dikarya</taxon>
        <taxon>Ascomycota</taxon>
        <taxon>Pezizomycotina</taxon>
        <taxon>Leotiomycetes</taxon>
        <taxon>Helotiales</taxon>
        <taxon>Helotiaceae</taxon>
        <taxon>Glarea</taxon>
    </lineage>
</organism>
<dbReference type="NCBIfam" id="TIGR00745">
    <property type="entry name" value="apbA_panE"/>
    <property type="match status" value="1"/>
</dbReference>
<gene>
    <name evidence="7" type="ORF">GLAREA_05264</name>
</gene>
<evidence type="ECO:0000259" key="5">
    <source>
        <dbReference type="Pfam" id="PF02558"/>
    </source>
</evidence>
<comment type="function">
    <text evidence="4">Catalyzes the NADPH-dependent reduction of ketopantoate into pantoic acid.</text>
</comment>
<dbReference type="KEGG" id="glz:GLAREA_05264"/>
<dbReference type="Proteomes" id="UP000016922">
    <property type="component" value="Unassembled WGS sequence"/>
</dbReference>
<dbReference type="InterPro" id="IPR051402">
    <property type="entry name" value="KPR-Related"/>
</dbReference>
<feature type="domain" description="Ketopantoate reductase C-terminal" evidence="6">
    <location>
        <begin position="205"/>
        <end position="324"/>
    </location>
</feature>
<dbReference type="Pfam" id="PF08546">
    <property type="entry name" value="ApbA_C"/>
    <property type="match status" value="1"/>
</dbReference>
<evidence type="ECO:0000313" key="8">
    <source>
        <dbReference type="Proteomes" id="UP000016922"/>
    </source>
</evidence>
<dbReference type="eggNOG" id="ENOG502QWBM">
    <property type="taxonomic scope" value="Eukaryota"/>
</dbReference>
<evidence type="ECO:0000256" key="1">
    <source>
        <dbReference type="ARBA" id="ARBA00007870"/>
    </source>
</evidence>
<dbReference type="SUPFAM" id="SSF51735">
    <property type="entry name" value="NAD(P)-binding Rossmann-fold domains"/>
    <property type="match status" value="1"/>
</dbReference>
<dbReference type="AlphaFoldDB" id="S3DVF8"/>
<dbReference type="GO" id="GO:0005737">
    <property type="term" value="C:cytoplasm"/>
    <property type="evidence" value="ECO:0007669"/>
    <property type="project" value="TreeGrafter"/>
</dbReference>
<dbReference type="InterPro" id="IPR008927">
    <property type="entry name" value="6-PGluconate_DH-like_C_sf"/>
</dbReference>
<dbReference type="OMA" id="FKPSMLQ"/>
<dbReference type="GO" id="GO:0015940">
    <property type="term" value="P:pantothenate biosynthetic process"/>
    <property type="evidence" value="ECO:0007669"/>
    <property type="project" value="InterPro"/>
</dbReference>
<comment type="catalytic activity">
    <reaction evidence="4">
        <text>(R)-pantoate + NADP(+) = 2-dehydropantoate + NADPH + H(+)</text>
        <dbReference type="Rhea" id="RHEA:16233"/>
        <dbReference type="ChEBI" id="CHEBI:11561"/>
        <dbReference type="ChEBI" id="CHEBI:15378"/>
        <dbReference type="ChEBI" id="CHEBI:15980"/>
        <dbReference type="ChEBI" id="CHEBI:57783"/>
        <dbReference type="ChEBI" id="CHEBI:58349"/>
        <dbReference type="EC" id="1.1.1.169"/>
    </reaction>
</comment>
<dbReference type="FunFam" id="1.10.1040.10:FF:000017">
    <property type="entry name" value="2-dehydropantoate 2-reductase"/>
    <property type="match status" value="1"/>
</dbReference>
<dbReference type="PANTHER" id="PTHR21708">
    <property type="entry name" value="PROBABLE 2-DEHYDROPANTOATE 2-REDUCTASE"/>
    <property type="match status" value="1"/>
</dbReference>
<dbReference type="Gene3D" id="1.10.1040.10">
    <property type="entry name" value="N-(1-d-carboxylethyl)-l-norvaline Dehydrogenase, domain 2"/>
    <property type="match status" value="1"/>
</dbReference>
<evidence type="ECO:0000256" key="4">
    <source>
        <dbReference type="RuleBase" id="RU362068"/>
    </source>
</evidence>
<dbReference type="InterPro" id="IPR013332">
    <property type="entry name" value="KPR_N"/>
</dbReference>
<evidence type="ECO:0000313" key="7">
    <source>
        <dbReference type="EMBL" id="EPE35926.1"/>
    </source>
</evidence>
<dbReference type="HOGENOM" id="CLU_031468_2_1_1"/>
<keyword evidence="3 4" id="KW-0560">Oxidoreductase</keyword>
<dbReference type="GO" id="GO:0008677">
    <property type="term" value="F:2-dehydropantoate 2-reductase activity"/>
    <property type="evidence" value="ECO:0007669"/>
    <property type="project" value="UniProtKB-EC"/>
</dbReference>
<evidence type="ECO:0000259" key="6">
    <source>
        <dbReference type="Pfam" id="PF08546"/>
    </source>
</evidence>
<sequence>MSKKTSVLLIGAGGVGTMAAYNLEAGGLATVTAVLRSNFKAVKESGFTIKSLDHGDVEGWRPTKILNWVPNVSKEGSMVYDMILVTTKNVPDISPTVVDLIRPAVTPRHTTIVLLQNGLNIELPVIAAFPSNPIVSGVSLIGATETAPGCILHDDQDRLLVGAFTSPSSIISASLSVAAAEKFVELYSASGKVSCTYEPDVGFVRWRKLIYNASYNGACAITGMDTSRMRMAEFPIEDIIRPLMYEVWEIAKAKGYDIPEAVVQDMIDCDPWDTYFKPSMLQDVEKGNYIEFENIVGEPLREAEKLGIPAPGLKMLYGLLKIKQLQIKEKKGAISMPMKDGPSASG</sequence>
<dbReference type="InterPro" id="IPR036291">
    <property type="entry name" value="NAD(P)-bd_dom_sf"/>
</dbReference>
<keyword evidence="2 4" id="KW-0521">NADP</keyword>
<feature type="domain" description="Ketopantoate reductase N-terminal" evidence="5">
    <location>
        <begin position="7"/>
        <end position="164"/>
    </location>
</feature>
<dbReference type="InterPro" id="IPR013752">
    <property type="entry name" value="KPA_reductase"/>
</dbReference>
<dbReference type="InterPro" id="IPR013328">
    <property type="entry name" value="6PGD_dom2"/>
</dbReference>
<comment type="similarity">
    <text evidence="1 4">Belongs to the ketopantoate reductase family.</text>
</comment>
<proteinExistence type="inferred from homology"/>
<dbReference type="Pfam" id="PF02558">
    <property type="entry name" value="ApbA"/>
    <property type="match status" value="1"/>
</dbReference>
<protein>
    <recommendedName>
        <fullName evidence="4">2-dehydropantoate 2-reductase</fullName>
        <ecNumber evidence="4">1.1.1.169</ecNumber>
    </recommendedName>
    <alternativeName>
        <fullName evidence="4">Ketopantoate reductase</fullName>
    </alternativeName>
</protein>
<dbReference type="EMBL" id="KE145353">
    <property type="protein sequence ID" value="EPE35926.1"/>
    <property type="molecule type" value="Genomic_DNA"/>
</dbReference>
<dbReference type="Gene3D" id="3.40.50.720">
    <property type="entry name" value="NAD(P)-binding Rossmann-like Domain"/>
    <property type="match status" value="1"/>
</dbReference>
<dbReference type="SUPFAM" id="SSF48179">
    <property type="entry name" value="6-phosphogluconate dehydrogenase C-terminal domain-like"/>
    <property type="match status" value="1"/>
</dbReference>
<dbReference type="EC" id="1.1.1.169" evidence="4"/>
<evidence type="ECO:0000256" key="3">
    <source>
        <dbReference type="ARBA" id="ARBA00023002"/>
    </source>
</evidence>
<dbReference type="GeneID" id="19464318"/>
<evidence type="ECO:0000256" key="2">
    <source>
        <dbReference type="ARBA" id="ARBA00022857"/>
    </source>
</evidence>